<accession>A0ABU0L5H1</accession>
<evidence type="ECO:0000313" key="3">
    <source>
        <dbReference type="Proteomes" id="UP001242811"/>
    </source>
</evidence>
<organism evidence="2 3">
    <name type="scientific">Paenibacillus brasilensis</name>
    <dbReference type="NCBI Taxonomy" id="128574"/>
    <lineage>
        <taxon>Bacteria</taxon>
        <taxon>Bacillati</taxon>
        <taxon>Bacillota</taxon>
        <taxon>Bacilli</taxon>
        <taxon>Bacillales</taxon>
        <taxon>Paenibacillaceae</taxon>
        <taxon>Paenibacillus</taxon>
    </lineage>
</organism>
<gene>
    <name evidence="2" type="ORF">QOZ95_004743</name>
</gene>
<dbReference type="RefSeq" id="WP_152381648.1">
    <property type="nucleotide sequence ID" value="NZ_CP045298.1"/>
</dbReference>
<evidence type="ECO:0000256" key="1">
    <source>
        <dbReference type="SAM" id="MobiDB-lite"/>
    </source>
</evidence>
<reference evidence="2 3" key="1">
    <citation type="submission" date="2023-07" db="EMBL/GenBank/DDBJ databases">
        <title>Genomic Encyclopedia of Type Strains, Phase IV (KMG-IV): sequencing the most valuable type-strain genomes for metagenomic binning, comparative biology and taxonomic classification.</title>
        <authorList>
            <person name="Goeker M."/>
        </authorList>
    </citation>
    <scope>NUCLEOTIDE SEQUENCE [LARGE SCALE GENOMIC DNA]</scope>
    <source>
        <strain evidence="2 3">DSM 14914</strain>
    </source>
</reference>
<sequence>MRFRLGVETHPAATASNWVRIPWPVHLPPASFRFRLATDTLALGYGRRSPAPVRDSHPKDDAHAGRTQAKARPHAVGLLVMDDSLHEGYILIAMHLTRVKK</sequence>
<feature type="region of interest" description="Disordered" evidence="1">
    <location>
        <begin position="46"/>
        <end position="70"/>
    </location>
</feature>
<keyword evidence="3" id="KW-1185">Reference proteome</keyword>
<dbReference type="Proteomes" id="UP001242811">
    <property type="component" value="Unassembled WGS sequence"/>
</dbReference>
<proteinExistence type="predicted"/>
<name>A0ABU0L5H1_9BACL</name>
<dbReference type="EMBL" id="JAUSWA010000038">
    <property type="protein sequence ID" value="MDQ0496553.1"/>
    <property type="molecule type" value="Genomic_DNA"/>
</dbReference>
<comment type="caution">
    <text evidence="2">The sequence shown here is derived from an EMBL/GenBank/DDBJ whole genome shotgun (WGS) entry which is preliminary data.</text>
</comment>
<protein>
    <submittedName>
        <fullName evidence="2">Uncharacterized protein</fullName>
    </submittedName>
</protein>
<feature type="compositionally biased region" description="Basic and acidic residues" evidence="1">
    <location>
        <begin position="54"/>
        <end position="64"/>
    </location>
</feature>
<evidence type="ECO:0000313" key="2">
    <source>
        <dbReference type="EMBL" id="MDQ0496553.1"/>
    </source>
</evidence>